<accession>A0ABZ2L7X0</accession>
<dbReference type="InterPro" id="IPR018060">
    <property type="entry name" value="HTH_AraC"/>
</dbReference>
<sequence>MLYLSHVPSPPLCEFVANLWLLSDAPPHQRERIVPSGTLELVINLQDDEIRIYDRVPGNPCARYSGMLVSGAYGRFFVIDTAEHALMMGVHFRPGGAFPFLGMPAKELADAHVEGGDLWGSWASELRERLCSATTHAQRFRLLEGALRARALDSRPRRPEVRFGVETFQRPRARVRDVAAHVGLSHRHFNELFANEVGTTPKLFYRIQRFQRTIEEARRNVAPDWARLARECGYFDQSHMIADFLAFSGLSPVDYVLRQTAQVKENHVALA</sequence>
<dbReference type="EMBL" id="CP089983">
    <property type="protein sequence ID" value="WXB05291.1"/>
    <property type="molecule type" value="Genomic_DNA"/>
</dbReference>
<evidence type="ECO:0000256" key="2">
    <source>
        <dbReference type="ARBA" id="ARBA00023125"/>
    </source>
</evidence>
<reference evidence="5" key="1">
    <citation type="submission" date="2021-12" db="EMBL/GenBank/DDBJ databases">
        <title>Discovery of the Pendulisporaceae a myxobacterial family with distinct sporulation behavior and unique specialized metabolism.</title>
        <authorList>
            <person name="Garcia R."/>
            <person name="Popoff A."/>
            <person name="Bader C.D."/>
            <person name="Loehr J."/>
            <person name="Walesch S."/>
            <person name="Walt C."/>
            <person name="Boldt J."/>
            <person name="Bunk B."/>
            <person name="Haeckl F.J.F.P.J."/>
            <person name="Gunesch A.P."/>
            <person name="Birkelbach J."/>
            <person name="Nuebel U."/>
            <person name="Pietschmann T."/>
            <person name="Bach T."/>
            <person name="Mueller R."/>
        </authorList>
    </citation>
    <scope>NUCLEOTIDE SEQUENCE</scope>
    <source>
        <strain evidence="5">MSr11367</strain>
    </source>
</reference>
<keyword evidence="6" id="KW-1185">Reference proteome</keyword>
<dbReference type="InterPro" id="IPR046532">
    <property type="entry name" value="DUF6597"/>
</dbReference>
<gene>
    <name evidence="5" type="ORF">LVJ94_51390</name>
</gene>
<evidence type="ECO:0000259" key="4">
    <source>
        <dbReference type="PROSITE" id="PS01124"/>
    </source>
</evidence>
<keyword evidence="2" id="KW-0238">DNA-binding</keyword>
<evidence type="ECO:0000256" key="1">
    <source>
        <dbReference type="ARBA" id="ARBA00023015"/>
    </source>
</evidence>
<proteinExistence type="predicted"/>
<dbReference type="RefSeq" id="WP_394834934.1">
    <property type="nucleotide sequence ID" value="NZ_CP089929.1"/>
</dbReference>
<dbReference type="PROSITE" id="PS01124">
    <property type="entry name" value="HTH_ARAC_FAMILY_2"/>
    <property type="match status" value="1"/>
</dbReference>
<evidence type="ECO:0000313" key="6">
    <source>
        <dbReference type="Proteomes" id="UP001374803"/>
    </source>
</evidence>
<feature type="domain" description="HTH araC/xylS-type" evidence="4">
    <location>
        <begin position="158"/>
        <end position="258"/>
    </location>
</feature>
<dbReference type="Pfam" id="PF12833">
    <property type="entry name" value="HTH_18"/>
    <property type="match status" value="1"/>
</dbReference>
<name>A0ABZ2L7X0_9BACT</name>
<organism evidence="5 6">
    <name type="scientific">Pendulispora rubella</name>
    <dbReference type="NCBI Taxonomy" id="2741070"/>
    <lineage>
        <taxon>Bacteria</taxon>
        <taxon>Pseudomonadati</taxon>
        <taxon>Myxococcota</taxon>
        <taxon>Myxococcia</taxon>
        <taxon>Myxococcales</taxon>
        <taxon>Sorangiineae</taxon>
        <taxon>Pendulisporaceae</taxon>
        <taxon>Pendulispora</taxon>
    </lineage>
</organism>
<keyword evidence="3" id="KW-0804">Transcription</keyword>
<dbReference type="Pfam" id="PF20240">
    <property type="entry name" value="DUF6597"/>
    <property type="match status" value="1"/>
</dbReference>
<protein>
    <submittedName>
        <fullName evidence="5">Helix-turn-helix domain-containing protein</fullName>
    </submittedName>
</protein>
<dbReference type="InterPro" id="IPR050204">
    <property type="entry name" value="AraC_XylS_family_regulators"/>
</dbReference>
<keyword evidence="1" id="KW-0805">Transcription regulation</keyword>
<dbReference type="PANTHER" id="PTHR46796">
    <property type="entry name" value="HTH-TYPE TRANSCRIPTIONAL ACTIVATOR RHAS-RELATED"/>
    <property type="match status" value="1"/>
</dbReference>
<dbReference type="SMART" id="SM00342">
    <property type="entry name" value="HTH_ARAC"/>
    <property type="match status" value="1"/>
</dbReference>
<evidence type="ECO:0000313" key="5">
    <source>
        <dbReference type="EMBL" id="WXB05291.1"/>
    </source>
</evidence>
<evidence type="ECO:0000256" key="3">
    <source>
        <dbReference type="ARBA" id="ARBA00023163"/>
    </source>
</evidence>
<dbReference type="Gene3D" id="1.10.10.60">
    <property type="entry name" value="Homeodomain-like"/>
    <property type="match status" value="1"/>
</dbReference>
<dbReference type="Proteomes" id="UP001374803">
    <property type="component" value="Chromosome"/>
</dbReference>